<dbReference type="RefSeq" id="WP_311897252.1">
    <property type="nucleotide sequence ID" value="NZ_CP184653.1"/>
</dbReference>
<dbReference type="Pfam" id="PF09369">
    <property type="entry name" value="MZB"/>
    <property type="match status" value="1"/>
</dbReference>
<reference evidence="5" key="1">
    <citation type="submission" date="2023-03" db="EMBL/GenBank/DDBJ databases">
        <authorList>
            <person name="Shen W."/>
            <person name="Cai J."/>
        </authorList>
    </citation>
    <scope>NUCLEOTIDE SEQUENCE</scope>
    <source>
        <strain evidence="5">B245-2</strain>
    </source>
</reference>
<evidence type="ECO:0000259" key="3">
    <source>
        <dbReference type="PROSITE" id="PS51192"/>
    </source>
</evidence>
<dbReference type="GO" id="GO:0043138">
    <property type="term" value="F:3'-5' DNA helicase activity"/>
    <property type="evidence" value="ECO:0007669"/>
    <property type="project" value="TreeGrafter"/>
</dbReference>
<dbReference type="SUPFAM" id="SSF52540">
    <property type="entry name" value="P-loop containing nucleoside triphosphate hydrolases"/>
    <property type="match status" value="2"/>
</dbReference>
<dbReference type="Gene3D" id="3.40.50.300">
    <property type="entry name" value="P-loop containing nucleotide triphosphate hydrolases"/>
    <property type="match status" value="2"/>
</dbReference>
<evidence type="ECO:0000256" key="1">
    <source>
        <dbReference type="ARBA" id="ARBA00022741"/>
    </source>
</evidence>
<gene>
    <name evidence="5" type="ORF">P7H47_02150</name>
</gene>
<dbReference type="InterPro" id="IPR027417">
    <property type="entry name" value="P-loop_NTPase"/>
</dbReference>
<evidence type="ECO:0000259" key="4">
    <source>
        <dbReference type="PROSITE" id="PS51194"/>
    </source>
</evidence>
<sequence length="1561" mass="178236">MSKRNPIERSQYINSQYKEYLRSSFEFKTPKLQKLFEQQLEVEDLFKGPYVDLNLPFKRGMSLDEMITDGAVCKSFRRLGDMNFERPLYSHQEESIRRICSGRSAIITTGTGSGKTESFLYPILNELMSDVEKCNMEVGVRAIFLYPMNALVNDQIDRVRKILTQCPEITYGFFTGETKESVPKNYREKYGAENDTFIPENELVSREEIRKNPPHLLFTNYSMLEYLLIRPNDYSIFAPERLNNWKFVVLDEAHSYYGSLGIELSLLMRRLTGLAPNKPRFILTSATLGEQGKSESEIVNFARSLTSASFDTQDIIFSKRILLSSSKLSYTIDAGDYSEIKKAKNDIQTVRTIGNRYKNVDSMDLKSYLYELFVGDRNVFHLYEILKDGSKSFKSILASFNNQITSEQLIDLIDLINMAEKDGIGIFDLKYHSFVRPLAGAYITLGNNPQLSLTKTNMLGDLKAFEAGNCRYCNSSYIIGKIQRNEGDGLDYLYQNKEVDIYENYGNNEFVSIDYFLLSNELNEEEVDRDILEEYKVCSKCGAIHVAGNLNARRCNCGDSFQHSIFKVLQSKKDGEETAFNNINQCPCCGHKARAGVVKSLNVGKDEGTALLAQILYEAIDDGTETKKKTGKLSLKRKERIQSEPETSNVKQFLAFSDSRQQASFSAAFLDSNQVRMLQKRLIWKVIEDNQYRNISVDQLTATLSGMIKEGNLFQNDLSAHKNAWITTLVDLLKVDGSNDGEGLGLYYFDVDLTDIMSQVDEEDVEAEFGEYNITKKDLETIMQVVFGIFKVAPAINSIKSTLTPDEKMEALEYRRFDNYVMFNCPKTIKGVRSFLPVKGKDNMVVRYVQKVCDCDEESAKALLEVVFNNLAVAGELFKKHETKECYQIEASKYVVKNYKTSKYYICSKCGRLTPYNVHNKCVQDKCDGTLSEVDPDEALATNYYRRQYKTKKIESIVVKEHTAQLDRKKAKQYQQDFKNKKINILSCSTTFEMGIDIGNLETVFMRNVPPSPANYVQRAGRAGRRKDSAAYILTYCGTGSHDYTYFCSPEKMISGVIKPPYFNVVNHKIIIRHLMATCLGFFFRLHPDYFSSIDELVFGKALEEFKSYISSHPSDLNTYINEKILPGDVYRDYHNFKWFDEIEGNDEKMEHFVSTIKSIAEEYEKAKKEAVTKENYKEADYYQRQIENLHKEKVIDSLSKYCVIPKYGFPVDVVELQIYKEGILDNSYDLSRDLKIAISEYAPDSEIIVDGKKYTSKYISLPKTGEYPRNYFCTCPNCKKINVSVSAETGNECKYCGEPLDTVVQEFYIEPVNGFKTGITKESTRAKPKRSYAGEVSYLGGGIKDENVVSLSNAITIETSTNDELLVMNKASFNMCPVCGYSDIVKEKVITPTSLNKHKNYRQFDCSCEELTQIKLGHRFQTDVARFTIPMLGSFTKEDYAIALSFMYAFLEGISIGLGIERNDIEGVLELNLEQHSYDILIYDNVPGGAGHVKRLVEKNAVITSLNAAYAKVSQQCCDENTSCYNCLRNYYNQAIHSKLKRKYACDFIESLLRQIGVRH</sequence>
<dbReference type="PANTHER" id="PTHR47957:SF3">
    <property type="entry name" value="ATP-DEPENDENT HELICASE HRQ1"/>
    <property type="match status" value="1"/>
</dbReference>
<proteinExistence type="predicted"/>
<evidence type="ECO:0000313" key="6">
    <source>
        <dbReference type="Proteomes" id="UP001255696"/>
    </source>
</evidence>
<dbReference type="SMART" id="SM00487">
    <property type="entry name" value="DEXDc"/>
    <property type="match status" value="1"/>
</dbReference>
<protein>
    <submittedName>
        <fullName evidence="5">DEAD/DEAH box helicase</fullName>
    </submittedName>
</protein>
<keyword evidence="1" id="KW-0547">Nucleotide-binding</keyword>
<dbReference type="InterPro" id="IPR011545">
    <property type="entry name" value="DEAD/DEAH_box_helicase_dom"/>
</dbReference>
<dbReference type="InterPro" id="IPR001650">
    <property type="entry name" value="Helicase_C-like"/>
</dbReference>
<dbReference type="SMART" id="SM00490">
    <property type="entry name" value="HELICc"/>
    <property type="match status" value="1"/>
</dbReference>
<dbReference type="GO" id="GO:0005524">
    <property type="term" value="F:ATP binding"/>
    <property type="evidence" value="ECO:0007669"/>
    <property type="project" value="UniProtKB-KW"/>
</dbReference>
<dbReference type="InterPro" id="IPR014001">
    <property type="entry name" value="Helicase_ATP-bd"/>
</dbReference>
<dbReference type="GO" id="GO:0006289">
    <property type="term" value="P:nucleotide-excision repair"/>
    <property type="evidence" value="ECO:0007669"/>
    <property type="project" value="TreeGrafter"/>
</dbReference>
<comment type="caution">
    <text evidence="5">The sequence shown here is derived from an EMBL/GenBank/DDBJ whole genome shotgun (WGS) entry which is preliminary data.</text>
</comment>
<dbReference type="GO" id="GO:0003676">
    <property type="term" value="F:nucleic acid binding"/>
    <property type="evidence" value="ECO:0007669"/>
    <property type="project" value="InterPro"/>
</dbReference>
<dbReference type="PROSITE" id="PS51192">
    <property type="entry name" value="HELICASE_ATP_BIND_1"/>
    <property type="match status" value="1"/>
</dbReference>
<feature type="domain" description="Helicase ATP-binding" evidence="3">
    <location>
        <begin position="96"/>
        <end position="306"/>
    </location>
</feature>
<dbReference type="PROSITE" id="PS51194">
    <property type="entry name" value="HELICASE_CTER"/>
    <property type="match status" value="1"/>
</dbReference>
<dbReference type="Pfam" id="PF00270">
    <property type="entry name" value="DEAD"/>
    <property type="match status" value="1"/>
</dbReference>
<dbReference type="InterPro" id="IPR018973">
    <property type="entry name" value="MZB"/>
</dbReference>
<feature type="domain" description="Helicase C-terminal" evidence="4">
    <location>
        <begin position="888"/>
        <end position="1071"/>
    </location>
</feature>
<evidence type="ECO:0000256" key="2">
    <source>
        <dbReference type="ARBA" id="ARBA00022840"/>
    </source>
</evidence>
<evidence type="ECO:0000313" key="5">
    <source>
        <dbReference type="EMBL" id="MDT2796075.1"/>
    </source>
</evidence>
<dbReference type="CDD" id="cd17923">
    <property type="entry name" value="DEXHc_Hrq1-like"/>
    <property type="match status" value="1"/>
</dbReference>
<dbReference type="Pfam" id="PF00271">
    <property type="entry name" value="Helicase_C"/>
    <property type="match status" value="1"/>
</dbReference>
<name>A0AAW8TT94_9ENTE</name>
<dbReference type="EMBL" id="JARQBI010000003">
    <property type="protein sequence ID" value="MDT2796075.1"/>
    <property type="molecule type" value="Genomic_DNA"/>
</dbReference>
<keyword evidence="2" id="KW-0067">ATP-binding</keyword>
<accession>A0AAW8TT94</accession>
<keyword evidence="5" id="KW-0378">Hydrolase</keyword>
<keyword evidence="5" id="KW-0347">Helicase</keyword>
<dbReference type="GO" id="GO:0036297">
    <property type="term" value="P:interstrand cross-link repair"/>
    <property type="evidence" value="ECO:0007669"/>
    <property type="project" value="TreeGrafter"/>
</dbReference>
<dbReference type="Proteomes" id="UP001255696">
    <property type="component" value="Unassembled WGS sequence"/>
</dbReference>
<organism evidence="5 6">
    <name type="scientific">Enterococcus cecorum</name>
    <dbReference type="NCBI Taxonomy" id="44008"/>
    <lineage>
        <taxon>Bacteria</taxon>
        <taxon>Bacillati</taxon>
        <taxon>Bacillota</taxon>
        <taxon>Bacilli</taxon>
        <taxon>Lactobacillales</taxon>
        <taxon>Enterococcaceae</taxon>
        <taxon>Enterococcus</taxon>
    </lineage>
</organism>
<dbReference type="PANTHER" id="PTHR47957">
    <property type="entry name" value="ATP-DEPENDENT HELICASE HRQ1"/>
    <property type="match status" value="1"/>
</dbReference>